<keyword evidence="2 4" id="KW-0067">ATP-binding</keyword>
<keyword evidence="1" id="KW-0378">Hydrolase</keyword>
<dbReference type="Gene3D" id="3.40.50.300">
    <property type="entry name" value="P-loop containing nucleotide triphosphate hydrolases"/>
    <property type="match status" value="1"/>
</dbReference>
<dbReference type="InterPro" id="IPR027417">
    <property type="entry name" value="P-loop_NTPase"/>
</dbReference>
<dbReference type="Pfam" id="PF00270">
    <property type="entry name" value="DEAD"/>
    <property type="match status" value="1"/>
</dbReference>
<proteinExistence type="predicted"/>
<feature type="non-terminal residue" evidence="4">
    <location>
        <position position="143"/>
    </location>
</feature>
<organism evidence="4 5">
    <name type="scientific">Trichinella nativa</name>
    <dbReference type="NCBI Taxonomy" id="6335"/>
    <lineage>
        <taxon>Eukaryota</taxon>
        <taxon>Metazoa</taxon>
        <taxon>Ecdysozoa</taxon>
        <taxon>Nematoda</taxon>
        <taxon>Enoplea</taxon>
        <taxon>Dorylaimia</taxon>
        <taxon>Trichinellida</taxon>
        <taxon>Trichinellidae</taxon>
        <taxon>Trichinella</taxon>
    </lineage>
</organism>
<dbReference type="GO" id="GO:0003676">
    <property type="term" value="F:nucleic acid binding"/>
    <property type="evidence" value="ECO:0007669"/>
    <property type="project" value="InterPro"/>
</dbReference>
<dbReference type="AlphaFoldDB" id="A0A1Y3EJK8"/>
<dbReference type="GO" id="GO:0005524">
    <property type="term" value="F:ATP binding"/>
    <property type="evidence" value="ECO:0007669"/>
    <property type="project" value="InterPro"/>
</dbReference>
<protein>
    <submittedName>
        <fullName evidence="4">DEAD/DEAH box helicase</fullName>
    </submittedName>
</protein>
<evidence type="ECO:0000256" key="1">
    <source>
        <dbReference type="ARBA" id="ARBA00022801"/>
    </source>
</evidence>
<dbReference type="InterPro" id="IPR014001">
    <property type="entry name" value="Helicase_ATP-bd"/>
</dbReference>
<keyword evidence="2 4" id="KW-0347">Helicase</keyword>
<gene>
    <name evidence="4" type="ORF">D917_08762</name>
</gene>
<evidence type="ECO:0000256" key="2">
    <source>
        <dbReference type="ARBA" id="ARBA00022806"/>
    </source>
</evidence>
<dbReference type="PANTHER" id="PTHR47958">
    <property type="entry name" value="ATP-DEPENDENT RNA HELICASE DBP3"/>
    <property type="match status" value="1"/>
</dbReference>
<dbReference type="GO" id="GO:0016787">
    <property type="term" value="F:hydrolase activity"/>
    <property type="evidence" value="ECO:0007669"/>
    <property type="project" value="UniProtKB-KW"/>
</dbReference>
<evidence type="ECO:0000259" key="3">
    <source>
        <dbReference type="PROSITE" id="PS51192"/>
    </source>
</evidence>
<dbReference type="PROSITE" id="PS51192">
    <property type="entry name" value="HELICASE_ATP_BIND_1"/>
    <property type="match status" value="1"/>
</dbReference>
<name>A0A1Y3EJK8_9BILA</name>
<feature type="domain" description="Helicase ATP-binding" evidence="3">
    <location>
        <begin position="1"/>
        <end position="110"/>
    </location>
</feature>
<dbReference type="InterPro" id="IPR000629">
    <property type="entry name" value="RNA-helicase_DEAD-box_CS"/>
</dbReference>
<evidence type="ECO:0000313" key="4">
    <source>
        <dbReference type="EMBL" id="OUC44900.1"/>
    </source>
</evidence>
<accession>A0A1Y3EJK8</accession>
<keyword evidence="2 4" id="KW-0547">Nucleotide-binding</keyword>
<dbReference type="InterPro" id="IPR011545">
    <property type="entry name" value="DEAD/DEAH_box_helicase_dom"/>
</dbReference>
<dbReference type="PROSITE" id="PS00039">
    <property type="entry name" value="DEAD_ATP_HELICASE"/>
    <property type="match status" value="1"/>
</dbReference>
<dbReference type="SMART" id="SM00487">
    <property type="entry name" value="DEXDc"/>
    <property type="match status" value="1"/>
</dbReference>
<sequence>MIKREEDVDQGPYAVIMAPTRELAQQIEEEANKFGGPLGVRTVSVIGGLSREEQGFKLRMGCEIVIATPGRLVDVLENRYLVLNQCTYVILDEADKMLDMGFEPYVQNILSYMPVTNLKPDTEEAEDEKALLNNFYSKKKFRQ</sequence>
<dbReference type="EMBL" id="LVZM01011366">
    <property type="protein sequence ID" value="OUC44900.1"/>
    <property type="molecule type" value="Genomic_DNA"/>
</dbReference>
<reference evidence="4 5" key="1">
    <citation type="submission" date="2015-04" db="EMBL/GenBank/DDBJ databases">
        <title>Draft genome of the roundworm Trichinella nativa.</title>
        <authorList>
            <person name="Mitreva M."/>
        </authorList>
    </citation>
    <scope>NUCLEOTIDE SEQUENCE [LARGE SCALE GENOMIC DNA]</scope>
    <source>
        <strain evidence="4 5">ISS45</strain>
    </source>
</reference>
<dbReference type="GO" id="GO:0004386">
    <property type="term" value="F:helicase activity"/>
    <property type="evidence" value="ECO:0007669"/>
    <property type="project" value="UniProtKB-KW"/>
</dbReference>
<dbReference type="Proteomes" id="UP000243006">
    <property type="component" value="Unassembled WGS sequence"/>
</dbReference>
<comment type="caution">
    <text evidence="4">The sequence shown here is derived from an EMBL/GenBank/DDBJ whole genome shotgun (WGS) entry which is preliminary data.</text>
</comment>
<dbReference type="SUPFAM" id="SSF52540">
    <property type="entry name" value="P-loop containing nucleoside triphosphate hydrolases"/>
    <property type="match status" value="1"/>
</dbReference>
<evidence type="ECO:0000313" key="5">
    <source>
        <dbReference type="Proteomes" id="UP000243006"/>
    </source>
</evidence>